<keyword evidence="6 9" id="KW-0812">Transmembrane</keyword>
<dbReference type="SUPFAM" id="SSF111369">
    <property type="entry name" value="HlyD-like secretion proteins"/>
    <property type="match status" value="1"/>
</dbReference>
<keyword evidence="8 9" id="KW-0472">Membrane</keyword>
<evidence type="ECO:0000259" key="11">
    <source>
        <dbReference type="Pfam" id="PF25994"/>
    </source>
</evidence>
<comment type="similarity">
    <text evidence="2 9">Belongs to the membrane fusion protein (MFP) (TC 8.A.1) family.</text>
</comment>
<dbReference type="InterPro" id="IPR006144">
    <property type="entry name" value="Secretion_HlyD_CS"/>
</dbReference>
<feature type="transmembrane region" description="Helical" evidence="9">
    <location>
        <begin position="12"/>
        <end position="39"/>
    </location>
</feature>
<dbReference type="GO" id="GO:0009306">
    <property type="term" value="P:protein secretion"/>
    <property type="evidence" value="ECO:0007669"/>
    <property type="project" value="InterPro"/>
</dbReference>
<dbReference type="AlphaFoldDB" id="A0A3G4V5I5"/>
<protein>
    <recommendedName>
        <fullName evidence="9">Membrane fusion protein (MFP) family protein</fullName>
    </recommendedName>
</protein>
<evidence type="ECO:0000313" key="13">
    <source>
        <dbReference type="EMBL" id="AYV20047.1"/>
    </source>
</evidence>
<dbReference type="InterPro" id="IPR058982">
    <property type="entry name" value="Beta-barrel_AprE"/>
</dbReference>
<evidence type="ECO:0000256" key="5">
    <source>
        <dbReference type="ARBA" id="ARBA00022519"/>
    </source>
</evidence>
<accession>A0A3G4V5I5</accession>
<evidence type="ECO:0000256" key="9">
    <source>
        <dbReference type="RuleBase" id="RU365093"/>
    </source>
</evidence>
<keyword evidence="4 9" id="KW-1003">Cell membrane</keyword>
<dbReference type="PANTHER" id="PTHR30386">
    <property type="entry name" value="MEMBRANE FUSION SUBUNIT OF EMRAB-TOLC MULTIDRUG EFFLUX PUMP"/>
    <property type="match status" value="1"/>
</dbReference>
<dbReference type="PROSITE" id="PS00543">
    <property type="entry name" value="HLYD_FAMILY"/>
    <property type="match status" value="1"/>
</dbReference>
<dbReference type="GO" id="GO:0005886">
    <property type="term" value="C:plasma membrane"/>
    <property type="evidence" value="ECO:0007669"/>
    <property type="project" value="UniProtKB-SubCell"/>
</dbReference>
<reference evidence="13 14" key="1">
    <citation type="submission" date="2018-11" db="EMBL/GenBank/DDBJ databases">
        <title>Complete Genome Sequence of Vbrio mediterranei 117-T6: a Potential Pathogen Bacteria Isolated from the Conchocelis of Pyropia.</title>
        <authorList>
            <person name="Liu Q."/>
        </authorList>
    </citation>
    <scope>NUCLEOTIDE SEQUENCE [LARGE SCALE GENOMIC DNA]</scope>
    <source>
        <strain evidence="13 14">117-T6</strain>
    </source>
</reference>
<keyword evidence="3 9" id="KW-0813">Transport</keyword>
<sequence length="434" mass="48575">MKLNHSETSRSFNLSLTNFILFGWLVLLVCFIGIGYWSYSAPLSSASLAPGKLVTELENQKVQHHTGGVVETLLVKEGQRVEKGDLLLVLSDPLLVSQLEQLNQKRFIVQARLARIDAELSGEAINWGTEENLTPIQSQIRRDQASLLNQNRLIHKEQMMSLRQQMAQSENDRDSYKAWLSSDEHSLTLLNEEIEANSALLEKGYVSKVAFLELKREYSSLVAKIAEHRTRIKRTNNKVAELESQMDALKIDFMRTAQEQKQELVSEEQAILKQLKASNTLNDRIEVRAPVGGDVINLVIHTQGGVVAPTSTILEIVPNNTRVVASVNIQPKDIESVYEGLSANIRLTSYSFRQVPAVTGELIHLSADSIVDERLGGHFYQGKIALDATELLDLGLDLKPGMPVEAQIVLEERTVLDYLLSPLIQSMEKGMREI</sequence>
<dbReference type="Proteomes" id="UP000279760">
    <property type="component" value="Chromosome 1"/>
</dbReference>
<evidence type="ECO:0000256" key="10">
    <source>
        <dbReference type="SAM" id="Coils"/>
    </source>
</evidence>
<dbReference type="InterPro" id="IPR058781">
    <property type="entry name" value="HH_AprE-like"/>
</dbReference>
<dbReference type="PANTHER" id="PTHR30386:SF17">
    <property type="entry name" value="ALKALINE PROTEASE SECRETION PROTEIN APRE"/>
    <property type="match status" value="1"/>
</dbReference>
<evidence type="ECO:0000256" key="1">
    <source>
        <dbReference type="ARBA" id="ARBA00004377"/>
    </source>
</evidence>
<evidence type="ECO:0000256" key="2">
    <source>
        <dbReference type="ARBA" id="ARBA00009477"/>
    </source>
</evidence>
<dbReference type="Pfam" id="PF26002">
    <property type="entry name" value="Beta-barrel_AprE"/>
    <property type="match status" value="1"/>
</dbReference>
<organism evidence="13 14">
    <name type="scientific">Vibrio mediterranei</name>
    <dbReference type="NCBI Taxonomy" id="689"/>
    <lineage>
        <taxon>Bacteria</taxon>
        <taxon>Pseudomonadati</taxon>
        <taxon>Pseudomonadota</taxon>
        <taxon>Gammaproteobacteria</taxon>
        <taxon>Vibrionales</taxon>
        <taxon>Vibrionaceae</taxon>
        <taxon>Vibrio</taxon>
    </lineage>
</organism>
<feature type="domain" description="AprE-like beta-barrel" evidence="12">
    <location>
        <begin position="324"/>
        <end position="409"/>
    </location>
</feature>
<gene>
    <name evidence="13" type="ORF">ECB94_01490</name>
</gene>
<feature type="domain" description="AprE-like long alpha-helical hairpin" evidence="11">
    <location>
        <begin position="97"/>
        <end position="278"/>
    </location>
</feature>
<evidence type="ECO:0000313" key="14">
    <source>
        <dbReference type="Proteomes" id="UP000279760"/>
    </source>
</evidence>
<dbReference type="Gene3D" id="1.10.287.470">
    <property type="entry name" value="Helix hairpin bin"/>
    <property type="match status" value="1"/>
</dbReference>
<dbReference type="InterPro" id="IPR050739">
    <property type="entry name" value="MFP"/>
</dbReference>
<keyword evidence="10" id="KW-0175">Coiled coil</keyword>
<evidence type="ECO:0000259" key="12">
    <source>
        <dbReference type="Pfam" id="PF26002"/>
    </source>
</evidence>
<evidence type="ECO:0000256" key="4">
    <source>
        <dbReference type="ARBA" id="ARBA00022475"/>
    </source>
</evidence>
<evidence type="ECO:0000256" key="7">
    <source>
        <dbReference type="ARBA" id="ARBA00022989"/>
    </source>
</evidence>
<dbReference type="Pfam" id="PF25994">
    <property type="entry name" value="HH_AprE"/>
    <property type="match status" value="1"/>
</dbReference>
<keyword evidence="7 9" id="KW-1133">Transmembrane helix</keyword>
<feature type="coiled-coil region" evidence="10">
    <location>
        <begin position="225"/>
        <end position="274"/>
    </location>
</feature>
<dbReference type="Gene3D" id="2.40.50.100">
    <property type="match status" value="1"/>
</dbReference>
<comment type="subcellular location">
    <subcellularLocation>
        <location evidence="1 9">Cell inner membrane</location>
        <topology evidence="1 9">Single-pass membrane protein</topology>
    </subcellularLocation>
</comment>
<evidence type="ECO:0000256" key="8">
    <source>
        <dbReference type="ARBA" id="ARBA00023136"/>
    </source>
</evidence>
<dbReference type="InterPro" id="IPR010129">
    <property type="entry name" value="T1SS_HlyD"/>
</dbReference>
<dbReference type="Gene3D" id="2.40.30.170">
    <property type="match status" value="1"/>
</dbReference>
<name>A0A3G4V5I5_9VIBR</name>
<dbReference type="EMBL" id="CP033577">
    <property type="protein sequence ID" value="AYV20047.1"/>
    <property type="molecule type" value="Genomic_DNA"/>
</dbReference>
<dbReference type="NCBIfam" id="TIGR01843">
    <property type="entry name" value="type_I_hlyD"/>
    <property type="match status" value="1"/>
</dbReference>
<evidence type="ECO:0000256" key="3">
    <source>
        <dbReference type="ARBA" id="ARBA00022448"/>
    </source>
</evidence>
<evidence type="ECO:0000256" key="6">
    <source>
        <dbReference type="ARBA" id="ARBA00022692"/>
    </source>
</evidence>
<dbReference type="PRINTS" id="PR01490">
    <property type="entry name" value="RTXTOXIND"/>
</dbReference>
<dbReference type="RefSeq" id="WP_124939814.1">
    <property type="nucleotide sequence ID" value="NZ_CP033577.1"/>
</dbReference>
<keyword evidence="5 9" id="KW-0997">Cell inner membrane</keyword>
<proteinExistence type="inferred from homology"/>